<proteinExistence type="predicted"/>
<keyword evidence="2" id="KW-1185">Reference proteome</keyword>
<sequence length="130" mass="14406">MYKLIIGNVRITVHDDDITRQAAADAAKQAIHTAGQQGKLLSLIELRATADGIDVQTTEKTGNRLARKTIKQSMLDGILNAAREKLIPTAAFTSKDVWFDSETGQEWRGAEVDSTRGELLLQLEKWSQEL</sequence>
<gene>
    <name evidence="1" type="ORF">SAMN02745170_00187</name>
</gene>
<evidence type="ECO:0000313" key="1">
    <source>
        <dbReference type="EMBL" id="SHI36814.1"/>
    </source>
</evidence>
<reference evidence="1 2" key="1">
    <citation type="submission" date="2016-11" db="EMBL/GenBank/DDBJ databases">
        <authorList>
            <person name="Varghese N."/>
            <person name="Submissions S."/>
        </authorList>
    </citation>
    <scope>NUCLEOTIDE SEQUENCE [LARGE SCALE GENOMIC DNA]</scope>
    <source>
        <strain evidence="1 2">DSM 15287</strain>
    </source>
</reference>
<dbReference type="EMBL" id="FQZD01000004">
    <property type="protein sequence ID" value="SHI36814.1"/>
    <property type="molecule type" value="Genomic_DNA"/>
</dbReference>
<dbReference type="OrthoDB" id="1634011at2"/>
<organism evidence="1 2">
    <name type="scientific">Propionispora hippei DSM 15287</name>
    <dbReference type="NCBI Taxonomy" id="1123003"/>
    <lineage>
        <taxon>Bacteria</taxon>
        <taxon>Bacillati</taxon>
        <taxon>Bacillota</taxon>
        <taxon>Negativicutes</taxon>
        <taxon>Selenomonadales</taxon>
        <taxon>Sporomusaceae</taxon>
        <taxon>Propionispora</taxon>
    </lineage>
</organism>
<dbReference type="AlphaFoldDB" id="A0A1M6AJY0"/>
<dbReference type="Proteomes" id="UP000322917">
    <property type="component" value="Unassembled WGS sequence"/>
</dbReference>
<accession>A0A1M6AJY0</accession>
<name>A0A1M6AJY0_9FIRM</name>
<protein>
    <submittedName>
        <fullName evidence="1">Uncharacterized protein</fullName>
    </submittedName>
</protein>
<dbReference type="RefSeq" id="WP_149733122.1">
    <property type="nucleotide sequence ID" value="NZ_FQZD01000004.1"/>
</dbReference>
<evidence type="ECO:0000313" key="2">
    <source>
        <dbReference type="Proteomes" id="UP000322917"/>
    </source>
</evidence>